<dbReference type="Gene3D" id="3.40.50.140">
    <property type="match status" value="1"/>
</dbReference>
<evidence type="ECO:0000256" key="2">
    <source>
        <dbReference type="ARBA" id="ARBA00022833"/>
    </source>
</evidence>
<accession>X1BNP3</accession>
<gene>
    <name evidence="4" type="ORF">S01H4_06202</name>
</gene>
<dbReference type="PANTHER" id="PTHR11390">
    <property type="entry name" value="PROKARYOTIC DNA TOPOISOMERASE"/>
    <property type="match status" value="1"/>
</dbReference>
<name>X1BNP3_9ZZZZ</name>
<keyword evidence="2" id="KW-0862">Zinc</keyword>
<feature type="non-terminal residue" evidence="4">
    <location>
        <position position="89"/>
    </location>
</feature>
<dbReference type="PROSITE" id="PS50880">
    <property type="entry name" value="TOPRIM"/>
    <property type="match status" value="1"/>
</dbReference>
<dbReference type="Pfam" id="PF01751">
    <property type="entry name" value="Toprim"/>
    <property type="match status" value="1"/>
</dbReference>
<dbReference type="EMBL" id="BART01001880">
    <property type="protein sequence ID" value="GAG73756.1"/>
    <property type="molecule type" value="Genomic_DNA"/>
</dbReference>
<keyword evidence="1" id="KW-0479">Metal-binding</keyword>
<feature type="domain" description="Toprim" evidence="3">
    <location>
        <begin position="1"/>
        <end position="73"/>
    </location>
</feature>
<evidence type="ECO:0000259" key="3">
    <source>
        <dbReference type="PROSITE" id="PS50880"/>
    </source>
</evidence>
<proteinExistence type="predicted"/>
<dbReference type="GO" id="GO:0006265">
    <property type="term" value="P:DNA topological change"/>
    <property type="evidence" value="ECO:0007669"/>
    <property type="project" value="InterPro"/>
</dbReference>
<dbReference type="InterPro" id="IPR006171">
    <property type="entry name" value="TOPRIM_dom"/>
</dbReference>
<dbReference type="GO" id="GO:0006310">
    <property type="term" value="P:DNA recombination"/>
    <property type="evidence" value="ECO:0007669"/>
    <property type="project" value="TreeGrafter"/>
</dbReference>
<evidence type="ECO:0000313" key="4">
    <source>
        <dbReference type="EMBL" id="GAG73756.1"/>
    </source>
</evidence>
<organism evidence="4">
    <name type="scientific">marine sediment metagenome</name>
    <dbReference type="NCBI Taxonomy" id="412755"/>
    <lineage>
        <taxon>unclassified sequences</taxon>
        <taxon>metagenomes</taxon>
        <taxon>ecological metagenomes</taxon>
    </lineage>
</organism>
<comment type="caution">
    <text evidence="4">The sequence shown here is derived from an EMBL/GenBank/DDBJ whole genome shotgun (WGS) entry which is preliminary data.</text>
</comment>
<reference evidence="4" key="1">
    <citation type="journal article" date="2014" name="Front. Microbiol.">
        <title>High frequency of phylogenetically diverse reductive dehalogenase-homologous genes in deep subseafloor sedimentary metagenomes.</title>
        <authorList>
            <person name="Kawai M."/>
            <person name="Futagami T."/>
            <person name="Toyoda A."/>
            <person name="Takaki Y."/>
            <person name="Nishi S."/>
            <person name="Hori S."/>
            <person name="Arai W."/>
            <person name="Tsubouchi T."/>
            <person name="Morono Y."/>
            <person name="Uchiyama I."/>
            <person name="Ito T."/>
            <person name="Fujiyama A."/>
            <person name="Inagaki F."/>
            <person name="Takami H."/>
        </authorList>
    </citation>
    <scope>NUCLEOTIDE SEQUENCE</scope>
    <source>
        <strain evidence="4">Expedition CK06-06</strain>
    </source>
</reference>
<dbReference type="GO" id="GO:0046872">
    <property type="term" value="F:metal ion binding"/>
    <property type="evidence" value="ECO:0007669"/>
    <property type="project" value="UniProtKB-KW"/>
</dbReference>
<sequence>MEYILWLKLQKYYLPLKKIIQALNKISSDADEIIIATDYDREGELIGYDAMQLVKEKNALAPAKRAKFSAITPKGINQAFSKLGRIDLD</sequence>
<dbReference type="GO" id="GO:0003917">
    <property type="term" value="F:DNA topoisomerase type I (single strand cut, ATP-independent) activity"/>
    <property type="evidence" value="ECO:0007669"/>
    <property type="project" value="InterPro"/>
</dbReference>
<dbReference type="CDD" id="cd01028">
    <property type="entry name" value="TOPRIM_TopoIA"/>
    <property type="match status" value="1"/>
</dbReference>
<dbReference type="InterPro" id="IPR000380">
    <property type="entry name" value="Topo_IA"/>
</dbReference>
<evidence type="ECO:0000256" key="1">
    <source>
        <dbReference type="ARBA" id="ARBA00022723"/>
    </source>
</evidence>
<dbReference type="SUPFAM" id="SSF56712">
    <property type="entry name" value="Prokaryotic type I DNA topoisomerase"/>
    <property type="match status" value="1"/>
</dbReference>
<dbReference type="PANTHER" id="PTHR11390:SF26">
    <property type="entry name" value="DNA TOPOISOMERASE 1"/>
    <property type="match status" value="1"/>
</dbReference>
<dbReference type="SMART" id="SM00493">
    <property type="entry name" value="TOPRIM"/>
    <property type="match status" value="1"/>
</dbReference>
<dbReference type="InterPro" id="IPR023405">
    <property type="entry name" value="Topo_IA_core_domain"/>
</dbReference>
<dbReference type="AlphaFoldDB" id="X1BNP3"/>
<protein>
    <recommendedName>
        <fullName evidence="3">Toprim domain-containing protein</fullName>
    </recommendedName>
</protein>
<dbReference type="GO" id="GO:0003677">
    <property type="term" value="F:DNA binding"/>
    <property type="evidence" value="ECO:0007669"/>
    <property type="project" value="InterPro"/>
</dbReference>
<dbReference type="GO" id="GO:0006281">
    <property type="term" value="P:DNA repair"/>
    <property type="evidence" value="ECO:0007669"/>
    <property type="project" value="TreeGrafter"/>
</dbReference>